<reference evidence="2 3" key="1">
    <citation type="submission" date="2021-01" db="EMBL/GenBank/DDBJ databases">
        <title>Whole genome shotgun sequence of Verrucosispora andamanensis NBRC 109075.</title>
        <authorList>
            <person name="Komaki H."/>
            <person name="Tamura T."/>
        </authorList>
    </citation>
    <scope>NUCLEOTIDE SEQUENCE [LARGE SCALE GENOMIC DNA]</scope>
    <source>
        <strain evidence="2 3">NBRC 109075</strain>
    </source>
</reference>
<sequence length="95" mass="9309">MAAETAVPASDLVAAVVPARGVREAASVGQAARAGGRVAEPEPVPAGTARAGSARAGSVREVRATVVRAPVPARAPGRVVSGVRPARVDARAPVA</sequence>
<evidence type="ECO:0000313" key="3">
    <source>
        <dbReference type="Proteomes" id="UP000647017"/>
    </source>
</evidence>
<protein>
    <submittedName>
        <fullName evidence="2">Uncharacterized protein</fullName>
    </submittedName>
</protein>
<gene>
    <name evidence="2" type="ORF">Van01_15330</name>
</gene>
<feature type="compositionally biased region" description="Low complexity" evidence="1">
    <location>
        <begin position="46"/>
        <end position="56"/>
    </location>
</feature>
<dbReference type="EMBL" id="BOOZ01000006">
    <property type="protein sequence ID" value="GIJ08319.1"/>
    <property type="molecule type" value="Genomic_DNA"/>
</dbReference>
<proteinExistence type="predicted"/>
<dbReference type="Proteomes" id="UP000647017">
    <property type="component" value="Unassembled WGS sequence"/>
</dbReference>
<organism evidence="2 3">
    <name type="scientific">Micromonospora andamanensis</name>
    <dbReference type="NCBI Taxonomy" id="1287068"/>
    <lineage>
        <taxon>Bacteria</taxon>
        <taxon>Bacillati</taxon>
        <taxon>Actinomycetota</taxon>
        <taxon>Actinomycetes</taxon>
        <taxon>Micromonosporales</taxon>
        <taxon>Micromonosporaceae</taxon>
        <taxon>Micromonospora</taxon>
    </lineage>
</organism>
<feature type="region of interest" description="Disordered" evidence="1">
    <location>
        <begin position="28"/>
        <end position="56"/>
    </location>
</feature>
<evidence type="ECO:0000256" key="1">
    <source>
        <dbReference type="SAM" id="MobiDB-lite"/>
    </source>
</evidence>
<comment type="caution">
    <text evidence="2">The sequence shown here is derived from an EMBL/GenBank/DDBJ whole genome shotgun (WGS) entry which is preliminary data.</text>
</comment>
<accession>A0ABQ4HRP7</accession>
<keyword evidence="3" id="KW-1185">Reference proteome</keyword>
<evidence type="ECO:0000313" key="2">
    <source>
        <dbReference type="EMBL" id="GIJ08319.1"/>
    </source>
</evidence>
<name>A0ABQ4HRP7_9ACTN</name>
<feature type="compositionally biased region" description="Low complexity" evidence="1">
    <location>
        <begin position="28"/>
        <end position="38"/>
    </location>
</feature>